<dbReference type="RefSeq" id="WP_179796172.1">
    <property type="nucleotide sequence ID" value="NZ_BAABHP010000005.1"/>
</dbReference>
<proteinExistence type="predicted"/>
<dbReference type="AlphaFoldDB" id="A0A7Y9E0Q4"/>
<name>A0A7Y9E0Q4_9PSEU</name>
<reference evidence="1 2" key="1">
    <citation type="submission" date="2020-07" db="EMBL/GenBank/DDBJ databases">
        <title>Sequencing the genomes of 1000 actinobacteria strains.</title>
        <authorList>
            <person name="Klenk H.-P."/>
        </authorList>
    </citation>
    <scope>NUCLEOTIDE SEQUENCE [LARGE SCALE GENOMIC DNA]</scope>
    <source>
        <strain evidence="1 2">DSM 45772</strain>
    </source>
</reference>
<dbReference type="Proteomes" id="UP000535890">
    <property type="component" value="Unassembled WGS sequence"/>
</dbReference>
<dbReference type="Pfam" id="PF13911">
    <property type="entry name" value="AhpC-TSA_2"/>
    <property type="match status" value="1"/>
</dbReference>
<evidence type="ECO:0000313" key="2">
    <source>
        <dbReference type="Proteomes" id="UP000535890"/>
    </source>
</evidence>
<gene>
    <name evidence="1" type="ORF">BJ983_004882</name>
</gene>
<keyword evidence="2" id="KW-1185">Reference proteome</keyword>
<dbReference type="InterPro" id="IPR032801">
    <property type="entry name" value="PXL2A/B/C"/>
</dbReference>
<comment type="caution">
    <text evidence="1">The sequence shown here is derived from an EMBL/GenBank/DDBJ whole genome shotgun (WGS) entry which is preliminary data.</text>
</comment>
<protein>
    <submittedName>
        <fullName evidence="1">Uncharacterized protein</fullName>
    </submittedName>
</protein>
<organism evidence="1 2">
    <name type="scientific">Actinomycetospora corticicola</name>
    <dbReference type="NCBI Taxonomy" id="663602"/>
    <lineage>
        <taxon>Bacteria</taxon>
        <taxon>Bacillati</taxon>
        <taxon>Actinomycetota</taxon>
        <taxon>Actinomycetes</taxon>
        <taxon>Pseudonocardiales</taxon>
        <taxon>Pseudonocardiaceae</taxon>
        <taxon>Actinomycetospora</taxon>
    </lineage>
</organism>
<evidence type="ECO:0000313" key="1">
    <source>
        <dbReference type="EMBL" id="NYD38780.1"/>
    </source>
</evidence>
<sequence>MATEASAAGDVPVVAVGFEAPGDLAPLVDHLGWTAPFLADPARRLHARLGMGRAPWWRVWSPRTLAFYRRAARTGPVPVGRVDVHQMGGDAVVVDGVAVRRWLPRTPVDRVNPAVVVAAARAQTESM</sequence>
<dbReference type="EMBL" id="JACCBN010000001">
    <property type="protein sequence ID" value="NYD38780.1"/>
    <property type="molecule type" value="Genomic_DNA"/>
</dbReference>
<accession>A0A7Y9E0Q4</accession>